<reference evidence="1" key="2">
    <citation type="submission" date="2021-04" db="EMBL/GenBank/DDBJ databases">
        <authorList>
            <person name="Gilroy R."/>
        </authorList>
    </citation>
    <scope>NUCLEOTIDE SEQUENCE</scope>
    <source>
        <strain evidence="1">A6-441</strain>
    </source>
</reference>
<keyword evidence="1" id="KW-0378">Hydrolase</keyword>
<dbReference type="PROSITE" id="PS01228">
    <property type="entry name" value="COF_1"/>
    <property type="match status" value="1"/>
</dbReference>
<dbReference type="GO" id="GO:0005829">
    <property type="term" value="C:cytosol"/>
    <property type="evidence" value="ECO:0007669"/>
    <property type="project" value="TreeGrafter"/>
</dbReference>
<dbReference type="EMBL" id="JAHLFN010000012">
    <property type="protein sequence ID" value="MBU3841567.1"/>
    <property type="molecule type" value="Genomic_DNA"/>
</dbReference>
<evidence type="ECO:0000313" key="2">
    <source>
        <dbReference type="Proteomes" id="UP000724657"/>
    </source>
</evidence>
<dbReference type="GO" id="GO:0000287">
    <property type="term" value="F:magnesium ion binding"/>
    <property type="evidence" value="ECO:0007669"/>
    <property type="project" value="TreeGrafter"/>
</dbReference>
<dbReference type="PANTHER" id="PTHR10000:SF8">
    <property type="entry name" value="HAD SUPERFAMILY HYDROLASE-LIKE, TYPE 3"/>
    <property type="match status" value="1"/>
</dbReference>
<comment type="caution">
    <text evidence="1">The sequence shown here is derived from an EMBL/GenBank/DDBJ whole genome shotgun (WGS) entry which is preliminary data.</text>
</comment>
<dbReference type="InterPro" id="IPR036412">
    <property type="entry name" value="HAD-like_sf"/>
</dbReference>
<dbReference type="Gene3D" id="3.30.1240.10">
    <property type="match status" value="1"/>
</dbReference>
<gene>
    <name evidence="1" type="ORF">IAA47_00960</name>
</gene>
<dbReference type="InterPro" id="IPR023214">
    <property type="entry name" value="HAD_sf"/>
</dbReference>
<dbReference type="Pfam" id="PF08282">
    <property type="entry name" value="Hydrolase_3"/>
    <property type="match status" value="1"/>
</dbReference>
<name>A0A9E2KXH6_9FUSO</name>
<dbReference type="GO" id="GO:0016791">
    <property type="term" value="F:phosphatase activity"/>
    <property type="evidence" value="ECO:0007669"/>
    <property type="project" value="TreeGrafter"/>
</dbReference>
<dbReference type="Proteomes" id="UP000724657">
    <property type="component" value="Unassembled WGS sequence"/>
</dbReference>
<organism evidence="1 2">
    <name type="scientific">Candidatus Fusobacterium pullicola</name>
    <dbReference type="NCBI Taxonomy" id="2838601"/>
    <lineage>
        <taxon>Bacteria</taxon>
        <taxon>Fusobacteriati</taxon>
        <taxon>Fusobacteriota</taxon>
        <taxon>Fusobacteriia</taxon>
        <taxon>Fusobacteriales</taxon>
        <taxon>Fusobacteriaceae</taxon>
        <taxon>Fusobacterium</taxon>
    </lineage>
</organism>
<dbReference type="AlphaFoldDB" id="A0A9E2KXH6"/>
<dbReference type="NCBIfam" id="TIGR01484">
    <property type="entry name" value="HAD-SF-IIB"/>
    <property type="match status" value="1"/>
</dbReference>
<dbReference type="PANTHER" id="PTHR10000">
    <property type="entry name" value="PHOSPHOSERINE PHOSPHATASE"/>
    <property type="match status" value="1"/>
</dbReference>
<proteinExistence type="predicted"/>
<dbReference type="InterPro" id="IPR000150">
    <property type="entry name" value="Cof"/>
</dbReference>
<dbReference type="CDD" id="cd07516">
    <property type="entry name" value="HAD_Pase"/>
    <property type="match status" value="1"/>
</dbReference>
<reference evidence="1" key="1">
    <citation type="journal article" date="2021" name="PeerJ">
        <title>Extensive microbial diversity within the chicken gut microbiome revealed by metagenomics and culture.</title>
        <authorList>
            <person name="Gilroy R."/>
            <person name="Ravi A."/>
            <person name="Getino M."/>
            <person name="Pursley I."/>
            <person name="Horton D.L."/>
            <person name="Alikhan N.F."/>
            <person name="Baker D."/>
            <person name="Gharbi K."/>
            <person name="Hall N."/>
            <person name="Watson M."/>
            <person name="Adriaenssens E.M."/>
            <person name="Foster-Nyarko E."/>
            <person name="Jarju S."/>
            <person name="Secka A."/>
            <person name="Antonio M."/>
            <person name="Oren A."/>
            <person name="Chaudhuri R.R."/>
            <person name="La Ragione R."/>
            <person name="Hildebrand F."/>
            <person name="Pallen M.J."/>
        </authorList>
    </citation>
    <scope>NUCLEOTIDE SEQUENCE</scope>
    <source>
        <strain evidence="1">A6-441</strain>
    </source>
</reference>
<protein>
    <submittedName>
        <fullName evidence="1">Cof-type HAD-IIB family hydrolase</fullName>
    </submittedName>
</protein>
<dbReference type="SFLD" id="SFLDG01144">
    <property type="entry name" value="C2.B.4:_PGP_Like"/>
    <property type="match status" value="1"/>
</dbReference>
<dbReference type="SFLD" id="SFLDG01140">
    <property type="entry name" value="C2.B:_Phosphomannomutase_and_P"/>
    <property type="match status" value="1"/>
</dbReference>
<accession>A0A9E2KXH6</accession>
<sequence length="266" mass="30467">MKIKAIALDLDGTLLTSEKKISDINKTVLKYLENKGVKIFIVTGRTYVSAKPFVTELGIDSYIIAYNGAKVVDYKNDEVVFELPLEEKISKKVIELGKERGFHINLYQDNKWYVENLESLETQHYAKHTGLTPIKKSFDTFEDYNMTKITIQDMNNSKEFNEFCNELKRVFGNNVYTAKSQKFLFEILNKNVNKGLILEKVLKNYDISVEECVAFGDANNDLEMLTVVGYGVAMGNSDLELKSKVKYVTDTNDNNGVAKFLKKYFF</sequence>
<dbReference type="NCBIfam" id="TIGR00099">
    <property type="entry name" value="Cof-subfamily"/>
    <property type="match status" value="1"/>
</dbReference>
<dbReference type="SFLD" id="SFLDS00003">
    <property type="entry name" value="Haloacid_Dehalogenase"/>
    <property type="match status" value="1"/>
</dbReference>
<dbReference type="InterPro" id="IPR006379">
    <property type="entry name" value="HAD-SF_hydro_IIB"/>
</dbReference>
<dbReference type="Gene3D" id="3.40.50.1000">
    <property type="entry name" value="HAD superfamily/HAD-like"/>
    <property type="match status" value="1"/>
</dbReference>
<dbReference type="PROSITE" id="PS01229">
    <property type="entry name" value="COF_2"/>
    <property type="match status" value="1"/>
</dbReference>
<dbReference type="SUPFAM" id="SSF56784">
    <property type="entry name" value="HAD-like"/>
    <property type="match status" value="1"/>
</dbReference>
<evidence type="ECO:0000313" key="1">
    <source>
        <dbReference type="EMBL" id="MBU3841567.1"/>
    </source>
</evidence>